<organism evidence="1 2">
    <name type="scientific">Congregibacter brevis</name>
    <dbReference type="NCBI Taxonomy" id="3081201"/>
    <lineage>
        <taxon>Bacteria</taxon>
        <taxon>Pseudomonadati</taxon>
        <taxon>Pseudomonadota</taxon>
        <taxon>Gammaproteobacteria</taxon>
        <taxon>Cellvibrionales</taxon>
        <taxon>Halieaceae</taxon>
        <taxon>Congregibacter</taxon>
    </lineage>
</organism>
<protein>
    <submittedName>
        <fullName evidence="1">Uncharacterized protein</fullName>
    </submittedName>
</protein>
<sequence length="133" mass="14875">MHDGKNTEDWTLPNYSAFTDAEIDAVTTWIADGGERIDSVATFTGQAFRVADDSAERNFAPLLVFGPSTELLYPDEPAVFTNSTERVDIEDWYQGVAMSFSEERRPMGMNSPVAKQNAQFALNTMLWLSKLLD</sequence>
<evidence type="ECO:0000313" key="2">
    <source>
        <dbReference type="Proteomes" id="UP001626549"/>
    </source>
</evidence>
<dbReference type="EMBL" id="CP136865">
    <property type="protein sequence ID" value="WOJ97674.1"/>
    <property type="molecule type" value="Genomic_DNA"/>
</dbReference>
<evidence type="ECO:0000313" key="1">
    <source>
        <dbReference type="EMBL" id="WOJ97674.1"/>
    </source>
</evidence>
<dbReference type="RefSeq" id="WP_407328624.1">
    <property type="nucleotide sequence ID" value="NZ_CP136865.1"/>
</dbReference>
<accession>A0ABZ0IDP2</accession>
<name>A0ABZ0IDP2_9GAMM</name>
<proteinExistence type="predicted"/>
<keyword evidence="2" id="KW-1185">Reference proteome</keyword>
<gene>
    <name evidence="1" type="ORF">R0137_03650</name>
</gene>
<reference evidence="1 2" key="1">
    <citation type="submission" date="2023-10" db="EMBL/GenBank/DDBJ databases">
        <title>Two novel species belonging to the OM43/NOR5 clade.</title>
        <authorList>
            <person name="Park M."/>
        </authorList>
    </citation>
    <scope>NUCLEOTIDE SEQUENCE [LARGE SCALE GENOMIC DNA]</scope>
    <source>
        <strain evidence="1 2">IMCC45268</strain>
    </source>
</reference>
<dbReference type="Proteomes" id="UP001626549">
    <property type="component" value="Chromosome"/>
</dbReference>